<reference evidence="1" key="1">
    <citation type="submission" date="2023-03" db="EMBL/GenBank/DDBJ databases">
        <title>Massive genome expansion in bonnet fungi (Mycena s.s.) driven by repeated elements and novel gene families across ecological guilds.</title>
        <authorList>
            <consortium name="Lawrence Berkeley National Laboratory"/>
            <person name="Harder C.B."/>
            <person name="Miyauchi S."/>
            <person name="Viragh M."/>
            <person name="Kuo A."/>
            <person name="Thoen E."/>
            <person name="Andreopoulos B."/>
            <person name="Lu D."/>
            <person name="Skrede I."/>
            <person name="Drula E."/>
            <person name="Henrissat B."/>
            <person name="Morin E."/>
            <person name="Kohler A."/>
            <person name="Barry K."/>
            <person name="LaButti K."/>
            <person name="Morin E."/>
            <person name="Salamov A."/>
            <person name="Lipzen A."/>
            <person name="Mereny Z."/>
            <person name="Hegedus B."/>
            <person name="Baldrian P."/>
            <person name="Stursova M."/>
            <person name="Weitz H."/>
            <person name="Taylor A."/>
            <person name="Grigoriev I.V."/>
            <person name="Nagy L.G."/>
            <person name="Martin F."/>
            <person name="Kauserud H."/>
        </authorList>
    </citation>
    <scope>NUCLEOTIDE SEQUENCE</scope>
    <source>
        <strain evidence="1">CBHHK182m</strain>
    </source>
</reference>
<name>A0AAD7KAZ0_9AGAR</name>
<protein>
    <submittedName>
        <fullName evidence="1">Uncharacterized protein</fullName>
    </submittedName>
</protein>
<organism evidence="1 2">
    <name type="scientific">Mycena metata</name>
    <dbReference type="NCBI Taxonomy" id="1033252"/>
    <lineage>
        <taxon>Eukaryota</taxon>
        <taxon>Fungi</taxon>
        <taxon>Dikarya</taxon>
        <taxon>Basidiomycota</taxon>
        <taxon>Agaricomycotina</taxon>
        <taxon>Agaricomycetes</taxon>
        <taxon>Agaricomycetidae</taxon>
        <taxon>Agaricales</taxon>
        <taxon>Marasmiineae</taxon>
        <taxon>Mycenaceae</taxon>
        <taxon>Mycena</taxon>
    </lineage>
</organism>
<dbReference type="AlphaFoldDB" id="A0AAD7KAZ0"/>
<proteinExistence type="predicted"/>
<evidence type="ECO:0000313" key="1">
    <source>
        <dbReference type="EMBL" id="KAJ7780919.1"/>
    </source>
</evidence>
<dbReference type="Proteomes" id="UP001215598">
    <property type="component" value="Unassembled WGS sequence"/>
</dbReference>
<evidence type="ECO:0000313" key="2">
    <source>
        <dbReference type="Proteomes" id="UP001215598"/>
    </source>
</evidence>
<sequence length="134" mass="15211">MKQDPLLQLKKAVKNELVHNRSRSGIALAQTESASKNFLAGPKLNCNGRVLRAIIEDVTYSIPAHITVIINRSLPRSKNLRRQNVLRTVQYYPLISLGLSRHRIWTTTAQINLGKLRGQRLQKGVLNKAVRFTF</sequence>
<comment type="caution">
    <text evidence="1">The sequence shown here is derived from an EMBL/GenBank/DDBJ whole genome shotgun (WGS) entry which is preliminary data.</text>
</comment>
<dbReference type="EMBL" id="JARKIB010000004">
    <property type="protein sequence ID" value="KAJ7780919.1"/>
    <property type="molecule type" value="Genomic_DNA"/>
</dbReference>
<accession>A0AAD7KAZ0</accession>
<keyword evidence="2" id="KW-1185">Reference proteome</keyword>
<gene>
    <name evidence="1" type="ORF">B0H16DRAFT_1447495</name>
</gene>